<feature type="compositionally biased region" description="Basic and acidic residues" evidence="1">
    <location>
        <begin position="129"/>
        <end position="147"/>
    </location>
</feature>
<evidence type="ECO:0000256" key="1">
    <source>
        <dbReference type="SAM" id="MobiDB-lite"/>
    </source>
</evidence>
<dbReference type="PROSITE" id="PS50053">
    <property type="entry name" value="UBIQUITIN_2"/>
    <property type="match status" value="1"/>
</dbReference>
<dbReference type="CDD" id="cd01763">
    <property type="entry name" value="Ubl_SUMO_like"/>
    <property type="match status" value="1"/>
</dbReference>
<accession>A0A1Y1HP69</accession>
<dbReference type="EMBL" id="DF236971">
    <property type="protein sequence ID" value="GAQ78999.1"/>
    <property type="molecule type" value="Genomic_DNA"/>
</dbReference>
<dbReference type="Pfam" id="PF03171">
    <property type="entry name" value="2OG-FeII_Oxy"/>
    <property type="match status" value="1"/>
</dbReference>
<dbReference type="SUPFAM" id="SSF51197">
    <property type="entry name" value="Clavaminate synthase-like"/>
    <property type="match status" value="1"/>
</dbReference>
<name>A0A1Y1HP69_KLENI</name>
<protein>
    <recommendedName>
        <fullName evidence="2">Ubiquitin-like domain-containing protein</fullName>
    </recommendedName>
</protein>
<dbReference type="OrthoDB" id="2012870at2759"/>
<organism evidence="3 4">
    <name type="scientific">Klebsormidium nitens</name>
    <name type="common">Green alga</name>
    <name type="synonym">Ulothrix nitens</name>
    <dbReference type="NCBI Taxonomy" id="105231"/>
    <lineage>
        <taxon>Eukaryota</taxon>
        <taxon>Viridiplantae</taxon>
        <taxon>Streptophyta</taxon>
        <taxon>Klebsormidiophyceae</taxon>
        <taxon>Klebsormidiales</taxon>
        <taxon>Klebsormidiaceae</taxon>
        <taxon>Klebsormidium</taxon>
    </lineage>
</organism>
<dbReference type="InterPro" id="IPR000626">
    <property type="entry name" value="Ubiquitin-like_dom"/>
</dbReference>
<feature type="region of interest" description="Disordered" evidence="1">
    <location>
        <begin position="124"/>
        <end position="147"/>
    </location>
</feature>
<evidence type="ECO:0000313" key="4">
    <source>
        <dbReference type="Proteomes" id="UP000054558"/>
    </source>
</evidence>
<dbReference type="Gene3D" id="3.10.20.90">
    <property type="entry name" value="Phosphatidylinositol 3-kinase Catalytic Subunit, Chain A, domain 1"/>
    <property type="match status" value="1"/>
</dbReference>
<dbReference type="Gene3D" id="2.60.120.330">
    <property type="entry name" value="B-lactam Antibiotic, Isopenicillin N Synthase, Chain"/>
    <property type="match status" value="1"/>
</dbReference>
<dbReference type="SUPFAM" id="SSF54236">
    <property type="entry name" value="Ubiquitin-like"/>
    <property type="match status" value="1"/>
</dbReference>
<dbReference type="AlphaFoldDB" id="A0A1Y1HP69"/>
<proteinExistence type="predicted"/>
<sequence length="226" mass="24992">MIASDEPGLEVLSHNQWKLVPAKLADNEVILLSGQALFEATGGHLQAARHRVAQDEGRARFSLAFKCRPQLQAVFDRGPIADANPTVARKYRSTERLLPVAKYMADFDICHASVNKAGIQRDISGAVHEPGDPRENAPSSQERKDEGRITVTLQDQSGCKTVFTCRPSLRVRKLRDAWLSLPKNSGLAPDSFSLYFGGRLHPWETLLECSVEDGDVIDVMMHQCGD</sequence>
<keyword evidence="4" id="KW-1185">Reference proteome</keyword>
<dbReference type="InterPro" id="IPR044861">
    <property type="entry name" value="IPNS-like_FE2OG_OXY"/>
</dbReference>
<dbReference type="InterPro" id="IPR027443">
    <property type="entry name" value="IPNS-like_sf"/>
</dbReference>
<evidence type="ECO:0000313" key="3">
    <source>
        <dbReference type="EMBL" id="GAQ78999.1"/>
    </source>
</evidence>
<reference evidence="3 4" key="1">
    <citation type="journal article" date="2014" name="Nat. Commun.">
        <title>Klebsormidium flaccidum genome reveals primary factors for plant terrestrial adaptation.</title>
        <authorList>
            <person name="Hori K."/>
            <person name="Maruyama F."/>
            <person name="Fujisawa T."/>
            <person name="Togashi T."/>
            <person name="Yamamoto N."/>
            <person name="Seo M."/>
            <person name="Sato S."/>
            <person name="Yamada T."/>
            <person name="Mori H."/>
            <person name="Tajima N."/>
            <person name="Moriyama T."/>
            <person name="Ikeuchi M."/>
            <person name="Watanabe M."/>
            <person name="Wada H."/>
            <person name="Kobayashi K."/>
            <person name="Saito M."/>
            <person name="Masuda T."/>
            <person name="Sasaki-Sekimoto Y."/>
            <person name="Mashiguchi K."/>
            <person name="Awai K."/>
            <person name="Shimojima M."/>
            <person name="Masuda S."/>
            <person name="Iwai M."/>
            <person name="Nobusawa T."/>
            <person name="Narise T."/>
            <person name="Kondo S."/>
            <person name="Saito H."/>
            <person name="Sato R."/>
            <person name="Murakawa M."/>
            <person name="Ihara Y."/>
            <person name="Oshima-Yamada Y."/>
            <person name="Ohtaka K."/>
            <person name="Satoh M."/>
            <person name="Sonobe K."/>
            <person name="Ishii M."/>
            <person name="Ohtani R."/>
            <person name="Kanamori-Sato M."/>
            <person name="Honoki R."/>
            <person name="Miyazaki D."/>
            <person name="Mochizuki H."/>
            <person name="Umetsu J."/>
            <person name="Higashi K."/>
            <person name="Shibata D."/>
            <person name="Kamiya Y."/>
            <person name="Sato N."/>
            <person name="Nakamura Y."/>
            <person name="Tabata S."/>
            <person name="Ida S."/>
            <person name="Kurokawa K."/>
            <person name="Ohta H."/>
        </authorList>
    </citation>
    <scope>NUCLEOTIDE SEQUENCE [LARGE SCALE GENOMIC DNA]</scope>
    <source>
        <strain evidence="3 4">NIES-2285</strain>
    </source>
</reference>
<gene>
    <name evidence="3" type="ORF">KFL_000220300</name>
</gene>
<evidence type="ECO:0000259" key="2">
    <source>
        <dbReference type="PROSITE" id="PS50053"/>
    </source>
</evidence>
<feature type="domain" description="Ubiquitin-like" evidence="2">
    <location>
        <begin position="149"/>
        <end position="226"/>
    </location>
</feature>
<dbReference type="Proteomes" id="UP000054558">
    <property type="component" value="Unassembled WGS sequence"/>
</dbReference>
<dbReference type="InterPro" id="IPR029071">
    <property type="entry name" value="Ubiquitin-like_domsf"/>
</dbReference>